<feature type="transmembrane region" description="Helical" evidence="1">
    <location>
        <begin position="38"/>
        <end position="59"/>
    </location>
</feature>
<evidence type="ECO:0000313" key="3">
    <source>
        <dbReference type="EMBL" id="CAF1718302.1"/>
    </source>
</evidence>
<reference evidence="4" key="2">
    <citation type="submission" date="2014-06" db="EMBL/GenBank/DDBJ databases">
        <authorList>
            <person name="Genoscope - CEA"/>
        </authorList>
    </citation>
    <scope>NUCLEOTIDE SEQUENCE</scope>
</reference>
<evidence type="ECO:0000313" key="5">
    <source>
        <dbReference type="Proteomes" id="UP000028999"/>
    </source>
</evidence>
<dbReference type="SUPFAM" id="SSF53474">
    <property type="entry name" value="alpha/beta-Hydrolases"/>
    <property type="match status" value="1"/>
</dbReference>
<keyword evidence="1" id="KW-0472">Membrane</keyword>
<feature type="domain" description="AB hydrolase-1" evidence="2">
    <location>
        <begin position="25"/>
        <end position="74"/>
    </location>
</feature>
<dbReference type="Gramene" id="CDY51219">
    <property type="protein sequence ID" value="CDY51219"/>
    <property type="gene ID" value="GSBRNA2T00002975001"/>
</dbReference>
<dbReference type="InterPro" id="IPR029058">
    <property type="entry name" value="AB_hydrolase_fold"/>
</dbReference>
<evidence type="ECO:0000256" key="1">
    <source>
        <dbReference type="SAM" id="Phobius"/>
    </source>
</evidence>
<evidence type="ECO:0000259" key="2">
    <source>
        <dbReference type="Pfam" id="PF00561"/>
    </source>
</evidence>
<proteinExistence type="predicted"/>
<dbReference type="PANTHER" id="PTHR43139">
    <property type="entry name" value="SI:DKEY-122A22.2"/>
    <property type="match status" value="1"/>
</dbReference>
<dbReference type="PANTHER" id="PTHR43139:SF53">
    <property type="entry name" value="ALPHA_BETA-HYDROLASES SUPERFAMILY PROTEIN"/>
    <property type="match status" value="1"/>
</dbReference>
<dbReference type="Pfam" id="PF00561">
    <property type="entry name" value="Abhydrolase_1"/>
    <property type="match status" value="1"/>
</dbReference>
<accession>A0A078IP89</accession>
<dbReference type="InterPro" id="IPR000073">
    <property type="entry name" value="AB_hydrolase_1"/>
</dbReference>
<evidence type="ECO:0000313" key="4">
    <source>
        <dbReference type="EMBL" id="CDY51219.1"/>
    </source>
</evidence>
<keyword evidence="1" id="KW-1133">Transmembrane helix</keyword>
<dbReference type="EMBL" id="HG994373">
    <property type="protein sequence ID" value="CAF1718302.1"/>
    <property type="molecule type" value="Genomic_DNA"/>
</dbReference>
<reference evidence="3" key="3">
    <citation type="submission" date="2021-01" db="EMBL/GenBank/DDBJ databases">
        <authorList>
            <consortium name="Genoscope - CEA"/>
            <person name="William W."/>
        </authorList>
    </citation>
    <scope>NUCLEOTIDE SEQUENCE</scope>
</reference>
<reference evidence="4 5" key="1">
    <citation type="journal article" date="2014" name="Science">
        <title>Plant genetics. Early allopolyploid evolution in the post-Neolithic Brassica napus oilseed genome.</title>
        <authorList>
            <person name="Chalhoub B."/>
            <person name="Denoeud F."/>
            <person name="Liu S."/>
            <person name="Parkin I.A."/>
            <person name="Tang H."/>
            <person name="Wang X."/>
            <person name="Chiquet J."/>
            <person name="Belcram H."/>
            <person name="Tong C."/>
            <person name="Samans B."/>
            <person name="Correa M."/>
            <person name="Da Silva C."/>
            <person name="Just J."/>
            <person name="Falentin C."/>
            <person name="Koh C.S."/>
            <person name="Le Clainche I."/>
            <person name="Bernard M."/>
            <person name="Bento P."/>
            <person name="Noel B."/>
            <person name="Labadie K."/>
            <person name="Alberti A."/>
            <person name="Charles M."/>
            <person name="Arnaud D."/>
            <person name="Guo H."/>
            <person name="Daviaud C."/>
            <person name="Alamery S."/>
            <person name="Jabbari K."/>
            <person name="Zhao M."/>
            <person name="Edger P.P."/>
            <person name="Chelaifa H."/>
            <person name="Tack D."/>
            <person name="Lassalle G."/>
            <person name="Mestiri I."/>
            <person name="Schnel N."/>
            <person name="Le Paslier M.C."/>
            <person name="Fan G."/>
            <person name="Renault V."/>
            <person name="Bayer P.E."/>
            <person name="Golicz A.A."/>
            <person name="Manoli S."/>
            <person name="Lee T.H."/>
            <person name="Thi V.H."/>
            <person name="Chalabi S."/>
            <person name="Hu Q."/>
            <person name="Fan C."/>
            <person name="Tollenaere R."/>
            <person name="Lu Y."/>
            <person name="Battail C."/>
            <person name="Shen J."/>
            <person name="Sidebottom C.H."/>
            <person name="Wang X."/>
            <person name="Canaguier A."/>
            <person name="Chauveau A."/>
            <person name="Berard A."/>
            <person name="Deniot G."/>
            <person name="Guan M."/>
            <person name="Liu Z."/>
            <person name="Sun F."/>
            <person name="Lim Y.P."/>
            <person name="Lyons E."/>
            <person name="Town C.D."/>
            <person name="Bancroft I."/>
            <person name="Wang X."/>
            <person name="Meng J."/>
            <person name="Ma J."/>
            <person name="Pires J.C."/>
            <person name="King G.J."/>
            <person name="Brunel D."/>
            <person name="Delourme R."/>
            <person name="Renard M."/>
            <person name="Aury J.M."/>
            <person name="Adams K.L."/>
            <person name="Batley J."/>
            <person name="Snowdon R.J."/>
            <person name="Tost J."/>
            <person name="Edwards D."/>
            <person name="Zhou Y."/>
            <person name="Hua W."/>
            <person name="Sharpe A.G."/>
            <person name="Paterson A.H."/>
            <person name="Guan C."/>
            <person name="Wincker P."/>
        </authorList>
    </citation>
    <scope>NUCLEOTIDE SEQUENCE [LARGE SCALE GENOMIC DNA]</scope>
    <source>
        <strain evidence="5">cv. Darmor-bzh</strain>
    </source>
</reference>
<dbReference type="Proteomes" id="UP001295469">
    <property type="component" value="Chromosome C09"/>
</dbReference>
<dbReference type="Gene3D" id="3.40.50.1820">
    <property type="entry name" value="alpha/beta hydrolase"/>
    <property type="match status" value="1"/>
</dbReference>
<gene>
    <name evidence="4" type="primary">BnaC09g09740D</name>
    <name evidence="3" type="ORF">DARMORV10_C09P13950.1</name>
    <name evidence="4" type="ORF">GSBRNA2T00002975001</name>
</gene>
<dbReference type="Proteomes" id="UP000028999">
    <property type="component" value="Unassembled WGS sequence"/>
</dbReference>
<dbReference type="OMA" id="GICCTVE"/>
<dbReference type="STRING" id="3708.A0A078IP89"/>
<name>A0A078IP89_BRANA</name>
<dbReference type="PaxDb" id="3708-A0A078IP89"/>
<keyword evidence="5" id="KW-1185">Reference proteome</keyword>
<dbReference type="AlphaFoldDB" id="A0A078IP89"/>
<organism evidence="4 5">
    <name type="scientific">Brassica napus</name>
    <name type="common">Rape</name>
    <dbReference type="NCBI Taxonomy" id="3708"/>
    <lineage>
        <taxon>Eukaryota</taxon>
        <taxon>Viridiplantae</taxon>
        <taxon>Streptophyta</taxon>
        <taxon>Embryophyta</taxon>
        <taxon>Tracheophyta</taxon>
        <taxon>Spermatophyta</taxon>
        <taxon>Magnoliopsida</taxon>
        <taxon>eudicotyledons</taxon>
        <taxon>Gunneridae</taxon>
        <taxon>Pentapetalae</taxon>
        <taxon>rosids</taxon>
        <taxon>malvids</taxon>
        <taxon>Brassicales</taxon>
        <taxon>Brassicaceae</taxon>
        <taxon>Brassiceae</taxon>
        <taxon>Brassica</taxon>
    </lineage>
</organism>
<protein>
    <submittedName>
        <fullName evidence="3">(rape) hypothetical protein</fullName>
    </submittedName>
    <submittedName>
        <fullName evidence="4">BnaC09g09740D protein</fullName>
    </submittedName>
</protein>
<sequence length="148" mass="17145">MTWQFQVGSLAKKHSDYIPDLFFFAHCLVKDPKFLRILGVDIFFLVGFSYGGMVAFKIVEEYPEMVRAMVVSGIYHIFGYLIESNLNQIGFESSEDLLLPTSVKGLKTPFALAAHKSMWFPNRLFKDYLKVHTKSCKIISLRQRNYDF</sequence>
<dbReference type="EMBL" id="LK032976">
    <property type="protein sequence ID" value="CDY51219.1"/>
    <property type="molecule type" value="Genomic_DNA"/>
</dbReference>
<keyword evidence="1" id="KW-0812">Transmembrane</keyword>
<dbReference type="InterPro" id="IPR052370">
    <property type="entry name" value="Meta-cleavage_hydrolase"/>
</dbReference>